<reference evidence="2 3" key="1">
    <citation type="submission" date="2016-10" db="EMBL/GenBank/DDBJ databases">
        <authorList>
            <person name="de Groot N.N."/>
        </authorList>
    </citation>
    <scope>NUCLEOTIDE SEQUENCE [LARGE SCALE GENOMIC DNA]</scope>
    <source>
        <strain evidence="2 3">LMG 18387</strain>
    </source>
</reference>
<keyword evidence="1" id="KW-1133">Transmembrane helix</keyword>
<keyword evidence="1" id="KW-0812">Transmembrane</keyword>
<dbReference type="EMBL" id="FNDG01000031">
    <property type="protein sequence ID" value="SDI96075.1"/>
    <property type="molecule type" value="Genomic_DNA"/>
</dbReference>
<proteinExistence type="predicted"/>
<gene>
    <name evidence="2" type="ORF">SAMN05216588_1316</name>
</gene>
<organism evidence="2 3">
    <name type="scientific">Phytopseudomonas flavescens</name>
    <dbReference type="NCBI Taxonomy" id="29435"/>
    <lineage>
        <taxon>Bacteria</taxon>
        <taxon>Pseudomonadati</taxon>
        <taxon>Pseudomonadota</taxon>
        <taxon>Gammaproteobacteria</taxon>
        <taxon>Pseudomonadales</taxon>
        <taxon>Pseudomonadaceae</taxon>
        <taxon>Phytopseudomonas</taxon>
    </lineage>
</organism>
<evidence type="ECO:0000313" key="3">
    <source>
        <dbReference type="Proteomes" id="UP000198606"/>
    </source>
</evidence>
<sequence length="96" mass="10623">MVIYRGAGLMTLLMPIIVVLLWLWLWPDPTVKPGDVTLMQFLLSVVIGSLINVALGLVLNRGDRSHGVRHHFFYVPMQWPALAFAVVCGVLAVINA</sequence>
<accession>A0A1G8PV27</accession>
<evidence type="ECO:0000256" key="1">
    <source>
        <dbReference type="SAM" id="Phobius"/>
    </source>
</evidence>
<protein>
    <submittedName>
        <fullName evidence="2">Uncharacterized protein</fullName>
    </submittedName>
</protein>
<feature type="transmembrane region" description="Helical" evidence="1">
    <location>
        <begin position="72"/>
        <end position="94"/>
    </location>
</feature>
<evidence type="ECO:0000313" key="2">
    <source>
        <dbReference type="EMBL" id="SDI96075.1"/>
    </source>
</evidence>
<dbReference type="Proteomes" id="UP000198606">
    <property type="component" value="Unassembled WGS sequence"/>
</dbReference>
<name>A0A1G8PV27_9GAMM</name>
<dbReference type="RefSeq" id="WP_084308762.1">
    <property type="nucleotide sequence ID" value="NZ_FNDG01000031.1"/>
</dbReference>
<feature type="transmembrane region" description="Helical" evidence="1">
    <location>
        <begin position="7"/>
        <end position="26"/>
    </location>
</feature>
<keyword evidence="1" id="KW-0472">Membrane</keyword>
<feature type="transmembrane region" description="Helical" evidence="1">
    <location>
        <begin position="38"/>
        <end position="60"/>
    </location>
</feature>
<dbReference type="AlphaFoldDB" id="A0A1G8PV27"/>